<keyword evidence="1" id="KW-0378">Hydrolase</keyword>
<dbReference type="Gene3D" id="3.30.160.380">
    <property type="entry name" value="Dicer dimerisation domain"/>
    <property type="match status" value="1"/>
</dbReference>
<comment type="caution">
    <text evidence="3">The sequence shown here is derived from an EMBL/GenBank/DDBJ whole genome shotgun (WGS) entry which is preliminary data.</text>
</comment>
<organism evidence="3 4">
    <name type="scientific">Aphanomyces euteiches</name>
    <dbReference type="NCBI Taxonomy" id="100861"/>
    <lineage>
        <taxon>Eukaryota</taxon>
        <taxon>Sar</taxon>
        <taxon>Stramenopiles</taxon>
        <taxon>Oomycota</taxon>
        <taxon>Saprolegniomycetes</taxon>
        <taxon>Saprolegniales</taxon>
        <taxon>Verrucalvaceae</taxon>
        <taxon>Aphanomyces</taxon>
    </lineage>
</organism>
<evidence type="ECO:0000256" key="1">
    <source>
        <dbReference type="ARBA" id="ARBA00022801"/>
    </source>
</evidence>
<dbReference type="InterPro" id="IPR005034">
    <property type="entry name" value="Dicer_dimerisation"/>
</dbReference>
<dbReference type="AlphaFoldDB" id="A0A6G0WNV5"/>
<sequence length="304" mass="33364">MKLACNLACTPKVDKILALIQSKLLHHDETPPLLGVVFVTRRATCRVLADYLNAAIPMEQPLFGCMLGQSASSDAASKGVANLATLLKDFEMGRFRVLISTSVSCEGVDAPLCSLVIASDPITCPRTLIQMRGRVRHTNAGLCYYLTDRSSFMADSDRFARLVEKADEIASLDFSSDKPVPMSKLPQSLMQPVDNCVRVIKVAVTGATLDLDASVACLNMYCQSVQLVPNFVFVEQSIRGIPRFRATLTMPSLLKLPQIETVLYPSKRAAKAVAAFDACKLLFERGDLDQNFNSIYRGRYTRSA</sequence>
<evidence type="ECO:0000313" key="3">
    <source>
        <dbReference type="EMBL" id="KAF0729010.1"/>
    </source>
</evidence>
<dbReference type="PROSITE" id="PS51194">
    <property type="entry name" value="HELICASE_CTER"/>
    <property type="match status" value="1"/>
</dbReference>
<gene>
    <name evidence="3" type="ORF">Ae201684_013310</name>
</gene>
<dbReference type="SMART" id="SM00490">
    <property type="entry name" value="HELICc"/>
    <property type="match status" value="1"/>
</dbReference>
<dbReference type="Gene3D" id="3.40.50.300">
    <property type="entry name" value="P-loop containing nucleotide triphosphate hydrolases"/>
    <property type="match status" value="1"/>
</dbReference>
<dbReference type="EMBL" id="VJMJ01000170">
    <property type="protein sequence ID" value="KAF0729010.1"/>
    <property type="molecule type" value="Genomic_DNA"/>
</dbReference>
<feature type="domain" description="Helicase C-terminal" evidence="2">
    <location>
        <begin position="12"/>
        <end position="186"/>
    </location>
</feature>
<name>A0A6G0WNV5_9STRA</name>
<dbReference type="VEuPathDB" id="FungiDB:AeMF1_019909"/>
<dbReference type="InterPro" id="IPR027417">
    <property type="entry name" value="P-loop_NTPase"/>
</dbReference>
<dbReference type="SUPFAM" id="SSF52540">
    <property type="entry name" value="P-loop containing nucleoside triphosphate hydrolases"/>
    <property type="match status" value="1"/>
</dbReference>
<reference evidence="3 4" key="1">
    <citation type="submission" date="2019-07" db="EMBL/GenBank/DDBJ databases">
        <title>Genomics analysis of Aphanomyces spp. identifies a new class of oomycete effector associated with host adaptation.</title>
        <authorList>
            <person name="Gaulin E."/>
        </authorList>
    </citation>
    <scope>NUCLEOTIDE SEQUENCE [LARGE SCALE GENOMIC DNA]</scope>
    <source>
        <strain evidence="3 4">ATCC 201684</strain>
    </source>
</reference>
<dbReference type="PANTHER" id="PTHR14950">
    <property type="entry name" value="DICER-RELATED"/>
    <property type="match status" value="1"/>
</dbReference>
<evidence type="ECO:0000259" key="2">
    <source>
        <dbReference type="PROSITE" id="PS51194"/>
    </source>
</evidence>
<accession>A0A6G0WNV5</accession>
<evidence type="ECO:0000313" key="4">
    <source>
        <dbReference type="Proteomes" id="UP000481153"/>
    </source>
</evidence>
<dbReference type="SUPFAM" id="SSF54768">
    <property type="entry name" value="dsRNA-binding domain-like"/>
    <property type="match status" value="1"/>
</dbReference>
<dbReference type="Proteomes" id="UP000481153">
    <property type="component" value="Unassembled WGS sequence"/>
</dbReference>
<dbReference type="Pfam" id="PF00271">
    <property type="entry name" value="Helicase_C"/>
    <property type="match status" value="1"/>
</dbReference>
<keyword evidence="4" id="KW-1185">Reference proteome</keyword>
<dbReference type="Pfam" id="PF03368">
    <property type="entry name" value="Dicer_dimer"/>
    <property type="match status" value="1"/>
</dbReference>
<dbReference type="InterPro" id="IPR038248">
    <property type="entry name" value="Dicer_dimer_sf"/>
</dbReference>
<dbReference type="GO" id="GO:0016891">
    <property type="term" value="F:RNA endonuclease activity producing 5'-phosphomonoesters, hydrolytic mechanism"/>
    <property type="evidence" value="ECO:0007669"/>
    <property type="project" value="InterPro"/>
</dbReference>
<protein>
    <recommendedName>
        <fullName evidence="2">Helicase C-terminal domain-containing protein</fullName>
    </recommendedName>
</protein>
<proteinExistence type="predicted"/>
<dbReference type="InterPro" id="IPR001650">
    <property type="entry name" value="Helicase_C-like"/>
</dbReference>